<accession>A0A0W1A1S4</accession>
<dbReference type="OrthoDB" id="5652847at2"/>
<protein>
    <submittedName>
        <fullName evidence="1">Uncharacterized protein</fullName>
    </submittedName>
</protein>
<reference evidence="1 2" key="1">
    <citation type="submission" date="2015-11" db="EMBL/GenBank/DDBJ databases">
        <title>Genomic analysis of 38 Legionella species identifies large and diverse effector repertoires.</title>
        <authorList>
            <person name="Burstein D."/>
            <person name="Amaro F."/>
            <person name="Zusman T."/>
            <person name="Lifshitz Z."/>
            <person name="Cohen O."/>
            <person name="Gilbert J.A."/>
            <person name="Pupko T."/>
            <person name="Shuman H.A."/>
            <person name="Segal G."/>
        </authorList>
    </citation>
    <scope>NUCLEOTIDE SEQUENCE [LARGE SCALE GENOMIC DNA]</scope>
    <source>
        <strain evidence="1 2">ATCC 51914</strain>
    </source>
</reference>
<evidence type="ECO:0000313" key="1">
    <source>
        <dbReference type="EMBL" id="KTD75268.1"/>
    </source>
</evidence>
<sequence>MGKFLRSLHKKTEIIDKVDYHRELYQSFMTGPEWRNVEMAEEYAQFLDDGHSMFQFPYFRQIFGLWRVVYESYSAARKYNSIWQIVSSEYMLMDLFIGVFTTLELLPKGILSILLSPFLNKDNDTEMQKHLADFYSQYAKDLHTLPFYDHNYSEARAQLARAYEECEHKTWGDWFSWTFISLDLWARKWISKPLSYWFHQDNNLVPATTDILVKERVDNSQDLEALKSSCIEHLESIEGVHVVDKNVYFKPTPSTEYAVSAYARLRVPRYDSFQTVLNSLNDEGIQLRKIAGQDRVQVKCEINASNDIDLEDTQEKLNDIVAQKPLYSYGDSIHPYRRLCMFDIHVRELADKVEKLNESKYAKVKFIHNF</sequence>
<name>A0A0W1A1S4_9GAMM</name>
<comment type="caution">
    <text evidence="1">The sequence shown here is derived from an EMBL/GenBank/DDBJ whole genome shotgun (WGS) entry which is preliminary data.</text>
</comment>
<dbReference type="AlphaFoldDB" id="A0A0W1A1S4"/>
<gene>
    <name evidence="1" type="ORF">Lwal_3309</name>
</gene>
<dbReference type="STRING" id="66969.Lwal_3309"/>
<dbReference type="PATRIC" id="fig|66969.6.peg.3604"/>
<dbReference type="EMBL" id="LNZB01000060">
    <property type="protein sequence ID" value="KTD75268.1"/>
    <property type="molecule type" value="Genomic_DNA"/>
</dbReference>
<organism evidence="1 2">
    <name type="scientific">Legionella waltersii</name>
    <dbReference type="NCBI Taxonomy" id="66969"/>
    <lineage>
        <taxon>Bacteria</taxon>
        <taxon>Pseudomonadati</taxon>
        <taxon>Pseudomonadota</taxon>
        <taxon>Gammaproteobacteria</taxon>
        <taxon>Legionellales</taxon>
        <taxon>Legionellaceae</taxon>
        <taxon>Legionella</taxon>
    </lineage>
</organism>
<proteinExistence type="predicted"/>
<keyword evidence="2" id="KW-1185">Reference proteome</keyword>
<dbReference type="Proteomes" id="UP000054729">
    <property type="component" value="Unassembled WGS sequence"/>
</dbReference>
<dbReference type="RefSeq" id="WP_058481876.1">
    <property type="nucleotide sequence ID" value="NZ_CAAAIQ010000014.1"/>
</dbReference>
<evidence type="ECO:0000313" key="2">
    <source>
        <dbReference type="Proteomes" id="UP000054729"/>
    </source>
</evidence>